<keyword evidence="3" id="KW-0489">Methyltransferase</keyword>
<evidence type="ECO:0000256" key="3">
    <source>
        <dbReference type="ARBA" id="ARBA00022603"/>
    </source>
</evidence>
<keyword evidence="5" id="KW-0539">Nucleus</keyword>
<dbReference type="PANTHER" id="PTHR12150:SF13">
    <property type="entry name" value="METHYLTRANSFERASE C9ORF114-RELATED"/>
    <property type="match status" value="1"/>
</dbReference>
<dbReference type="InterPro" id="IPR003750">
    <property type="entry name" value="Put_MeTrfase-C9orf114-like"/>
</dbReference>
<keyword evidence="4" id="KW-0808">Transferase</keyword>
<dbReference type="Proteomes" id="UP000006968">
    <property type="component" value="Chromosome IV"/>
</dbReference>
<dbReference type="GO" id="GO:0008168">
    <property type="term" value="F:methyltransferase activity"/>
    <property type="evidence" value="ECO:0007669"/>
    <property type="project" value="UniProtKB-KW"/>
</dbReference>
<dbReference type="HOGENOM" id="CLU_061859_0_0_1"/>
<evidence type="ECO:0000313" key="7">
    <source>
        <dbReference type="Proteomes" id="UP000006968"/>
    </source>
</evidence>
<comment type="subcellular location">
    <subcellularLocation>
        <location evidence="1">Nucleus</location>
    </subcellularLocation>
</comment>
<dbReference type="GO" id="GO:0032259">
    <property type="term" value="P:methylation"/>
    <property type="evidence" value="ECO:0007669"/>
    <property type="project" value="UniProtKB-KW"/>
</dbReference>
<dbReference type="Gene3D" id="3.40.1280.10">
    <property type="match status" value="1"/>
</dbReference>
<proteinExistence type="inferred from homology"/>
<dbReference type="InterPro" id="IPR029028">
    <property type="entry name" value="Alpha/beta_knot_MTases"/>
</dbReference>
<dbReference type="AlphaFoldDB" id="J8LPX0"/>
<dbReference type="FunFam" id="3.40.1280.10:FF:000040">
    <property type="entry name" value="YMR310C-like protein"/>
    <property type="match status" value="1"/>
</dbReference>
<sequence>MSGMKKFKKVEKPLSQTRHYSLCIPTTLVSDCCNLSQITHKIYQVAKFASLFNVSELVILENDSHVQTGASKKKISTAKLILALLQYFVTPPYLCNTVFNEKFKPYLIAASKLPRLSTLPFTRYQKQDHGRYREGLTIKMQKPTLTRKKTGKEFKQTKYINIGKPEALALQSQLVPINARVTIDTITRKIVSPQEAYGDFTGTDSLYGYYTRIASSFTDLFMKSPLKEGYTQSIYVPLATRETNIPALSSLPAIGTPSNILLVFSAWDTLERAFELDKDQFLECQGPQEFFDAQLPCPLPVSDVVDAIPMTLTTLSTLF</sequence>
<dbReference type="SUPFAM" id="SSF75217">
    <property type="entry name" value="alpha/beta knot"/>
    <property type="match status" value="1"/>
</dbReference>
<dbReference type="CDD" id="cd18086">
    <property type="entry name" value="HsC9orf114-like"/>
    <property type="match status" value="1"/>
</dbReference>
<dbReference type="GO" id="GO:0005634">
    <property type="term" value="C:nucleus"/>
    <property type="evidence" value="ECO:0007669"/>
    <property type="project" value="UniProtKB-SubCell"/>
</dbReference>
<dbReference type="OrthoDB" id="361029at2759"/>
<protein>
    <submittedName>
        <fullName evidence="6">YMR310C</fullName>
    </submittedName>
</protein>
<organism evidence="6 7">
    <name type="scientific">Saccharomyces arboricola (strain H-6 / AS 2.3317 / CBS 10644)</name>
    <name type="common">Yeast</name>
    <dbReference type="NCBI Taxonomy" id="1160507"/>
    <lineage>
        <taxon>Eukaryota</taxon>
        <taxon>Fungi</taxon>
        <taxon>Dikarya</taxon>
        <taxon>Ascomycota</taxon>
        <taxon>Saccharomycotina</taxon>
        <taxon>Saccharomycetes</taxon>
        <taxon>Saccharomycetales</taxon>
        <taxon>Saccharomycetaceae</taxon>
        <taxon>Saccharomyces</taxon>
    </lineage>
</organism>
<evidence type="ECO:0000256" key="2">
    <source>
        <dbReference type="ARBA" id="ARBA00009841"/>
    </source>
</evidence>
<keyword evidence="7" id="KW-1185">Reference proteome</keyword>
<evidence type="ECO:0000313" key="6">
    <source>
        <dbReference type="EMBL" id="EJS44127.1"/>
    </source>
</evidence>
<comment type="caution">
    <text evidence="6">The sequence shown here is derived from an EMBL/GenBank/DDBJ whole genome shotgun (WGS) entry which is preliminary data.</text>
</comment>
<dbReference type="EMBL" id="ALIE01000048">
    <property type="protein sequence ID" value="EJS44127.1"/>
    <property type="molecule type" value="Genomic_DNA"/>
</dbReference>
<evidence type="ECO:0000256" key="1">
    <source>
        <dbReference type="ARBA" id="ARBA00004123"/>
    </source>
</evidence>
<gene>
    <name evidence="6" type="ORF">SU7_0781</name>
</gene>
<dbReference type="Pfam" id="PF02598">
    <property type="entry name" value="Methyltrn_RNA_3"/>
    <property type="match status" value="1"/>
</dbReference>
<comment type="similarity">
    <text evidence="2">Belongs to the class IV-like SAM-binding methyltransferase superfamily.</text>
</comment>
<evidence type="ECO:0000256" key="5">
    <source>
        <dbReference type="ARBA" id="ARBA00023242"/>
    </source>
</evidence>
<reference evidence="6 7" key="1">
    <citation type="journal article" date="2013" name="BMC Genomics">
        <title>High quality de novo sequencing and assembly of the Saccharomyces arboricolus genome.</title>
        <authorList>
            <person name="Liti G."/>
            <person name="Nguyen Ba A.N."/>
            <person name="Blythe M."/>
            <person name="Mueller C.A."/>
            <person name="Bergstroem A."/>
            <person name="Cubillos F.A."/>
            <person name="Dafhnis-Calas F."/>
            <person name="Khoshraftar S."/>
            <person name="Malla S."/>
            <person name="Mehta N."/>
            <person name="Siow C.C."/>
            <person name="Warringer J."/>
            <person name="Moses A.M."/>
            <person name="Louis E.J."/>
            <person name="Nieduszynski C.A."/>
        </authorList>
    </citation>
    <scope>NUCLEOTIDE SEQUENCE [LARGE SCALE GENOMIC DNA]</scope>
    <source>
        <strain evidence="7">H-6 / AS 2.3317 / CBS 10644</strain>
    </source>
</reference>
<accession>J8LPX0</accession>
<dbReference type="PANTHER" id="PTHR12150">
    <property type="entry name" value="CLASS IV SAM-BINDING METHYLTRANSFERASE-RELATED"/>
    <property type="match status" value="1"/>
</dbReference>
<name>J8LPX0_SACAR</name>
<dbReference type="InterPro" id="IPR029026">
    <property type="entry name" value="tRNA_m1G_MTases_N"/>
</dbReference>
<evidence type="ECO:0000256" key="4">
    <source>
        <dbReference type="ARBA" id="ARBA00022679"/>
    </source>
</evidence>